<dbReference type="InterPro" id="IPR041657">
    <property type="entry name" value="HTH_17"/>
</dbReference>
<evidence type="ECO:0000259" key="1">
    <source>
        <dbReference type="Pfam" id="PF12728"/>
    </source>
</evidence>
<proteinExistence type="predicted"/>
<feature type="domain" description="Helix-turn-helix" evidence="1">
    <location>
        <begin position="52"/>
        <end position="93"/>
    </location>
</feature>
<dbReference type="RefSeq" id="WP_283266425.1">
    <property type="nucleotide sequence ID" value="NZ_CP125669.1"/>
</dbReference>
<evidence type="ECO:0000313" key="2">
    <source>
        <dbReference type="EMBL" id="WHP04797.1"/>
    </source>
</evidence>
<sequence>MTIANLQNSDAFLRIKDLANFPERKERIQLHKAGKCKGQTKRISARPASRGILGVSDKTIWQWVKQGEFPQPIKLGSITVWRLSDVQAWMQAQGLEAQP</sequence>
<dbReference type="InterPro" id="IPR009061">
    <property type="entry name" value="DNA-bd_dom_put_sf"/>
</dbReference>
<dbReference type="Gene3D" id="1.10.238.160">
    <property type="match status" value="1"/>
</dbReference>
<dbReference type="SUPFAM" id="SSF46955">
    <property type="entry name" value="Putative DNA-binding domain"/>
    <property type="match status" value="1"/>
</dbReference>
<name>A0ABY8S1U8_9GAMM</name>
<reference evidence="2 3" key="1">
    <citation type="submission" date="2023-05" db="EMBL/GenBank/DDBJ databases">
        <title>The complete genome of Acinetobacter sp. nov KCTC 92772.</title>
        <authorList>
            <person name="Zhou G."/>
        </authorList>
    </citation>
    <scope>NUCLEOTIDE SEQUENCE [LARGE SCALE GENOMIC DNA]</scope>
    <source>
        <strain evidence="2 3">KCTC 92772</strain>
    </source>
</reference>
<keyword evidence="3" id="KW-1185">Reference proteome</keyword>
<gene>
    <name evidence="2" type="ORF">QLH32_12130</name>
</gene>
<organism evidence="2 3">
    <name type="scientific">Acinetobacter corruptisaponis</name>
    <dbReference type="NCBI Taxonomy" id="3045147"/>
    <lineage>
        <taxon>Bacteria</taxon>
        <taxon>Pseudomonadati</taxon>
        <taxon>Pseudomonadota</taxon>
        <taxon>Gammaproteobacteria</taxon>
        <taxon>Moraxellales</taxon>
        <taxon>Moraxellaceae</taxon>
        <taxon>Acinetobacter</taxon>
    </lineage>
</organism>
<dbReference type="Pfam" id="PF12728">
    <property type="entry name" value="HTH_17"/>
    <property type="match status" value="1"/>
</dbReference>
<dbReference type="EMBL" id="CP125669">
    <property type="protein sequence ID" value="WHP04797.1"/>
    <property type="molecule type" value="Genomic_DNA"/>
</dbReference>
<accession>A0ABY8S1U8</accession>
<dbReference type="Proteomes" id="UP001229836">
    <property type="component" value="Chromosome"/>
</dbReference>
<protein>
    <submittedName>
        <fullName evidence="2">AlpA family phage regulatory protein</fullName>
    </submittedName>
</protein>
<evidence type="ECO:0000313" key="3">
    <source>
        <dbReference type="Proteomes" id="UP001229836"/>
    </source>
</evidence>